<organism evidence="1">
    <name type="scientific">Rhizophora mucronata</name>
    <name type="common">Asiatic mangrove</name>
    <dbReference type="NCBI Taxonomy" id="61149"/>
    <lineage>
        <taxon>Eukaryota</taxon>
        <taxon>Viridiplantae</taxon>
        <taxon>Streptophyta</taxon>
        <taxon>Embryophyta</taxon>
        <taxon>Tracheophyta</taxon>
        <taxon>Spermatophyta</taxon>
        <taxon>Magnoliopsida</taxon>
        <taxon>eudicotyledons</taxon>
        <taxon>Gunneridae</taxon>
        <taxon>Pentapetalae</taxon>
        <taxon>rosids</taxon>
        <taxon>fabids</taxon>
        <taxon>Malpighiales</taxon>
        <taxon>Rhizophoraceae</taxon>
        <taxon>Rhizophora</taxon>
    </lineage>
</organism>
<sequence>MNRFLVAGGMLSLFLFMLTYCSNFNL</sequence>
<evidence type="ECO:0000313" key="1">
    <source>
        <dbReference type="EMBL" id="MBX72538.1"/>
    </source>
</evidence>
<accession>A0A2P2QZW9</accession>
<protein>
    <submittedName>
        <fullName evidence="1">Uncharacterized protein</fullName>
    </submittedName>
</protein>
<name>A0A2P2QZW9_RHIMU</name>
<dbReference type="AlphaFoldDB" id="A0A2P2QZW9"/>
<proteinExistence type="predicted"/>
<dbReference type="EMBL" id="GGEC01092054">
    <property type="protein sequence ID" value="MBX72538.1"/>
    <property type="molecule type" value="Transcribed_RNA"/>
</dbReference>
<reference evidence="1" key="1">
    <citation type="submission" date="2018-02" db="EMBL/GenBank/DDBJ databases">
        <title>Rhizophora mucronata_Transcriptome.</title>
        <authorList>
            <person name="Meera S.P."/>
            <person name="Sreeshan A."/>
            <person name="Augustine A."/>
        </authorList>
    </citation>
    <scope>NUCLEOTIDE SEQUENCE</scope>
    <source>
        <tissue evidence="1">Leaf</tissue>
    </source>
</reference>